<name>A0A6C0JE12_9ZZZZ</name>
<reference evidence="1" key="1">
    <citation type="journal article" date="2020" name="Nature">
        <title>Giant virus diversity and host interactions through global metagenomics.</title>
        <authorList>
            <person name="Schulz F."/>
            <person name="Roux S."/>
            <person name="Paez-Espino D."/>
            <person name="Jungbluth S."/>
            <person name="Walsh D.A."/>
            <person name="Denef V.J."/>
            <person name="McMahon K.D."/>
            <person name="Konstantinidis K.T."/>
            <person name="Eloe-Fadrosh E.A."/>
            <person name="Kyrpides N.C."/>
            <person name="Woyke T."/>
        </authorList>
    </citation>
    <scope>NUCLEOTIDE SEQUENCE</scope>
    <source>
        <strain evidence="1">GVMAG-M-3300025890-48</strain>
    </source>
</reference>
<dbReference type="EMBL" id="MN740369">
    <property type="protein sequence ID" value="QHU03090.1"/>
    <property type="molecule type" value="Genomic_DNA"/>
</dbReference>
<sequence length="73" mass="8138">MHTKYGEIIISILLGLGLASLFRKACNGVNCLNFIAPKVSEVESEVYKHGNDCYKFKAKTVKCDESKKHISFA</sequence>
<dbReference type="AlphaFoldDB" id="A0A6C0JE12"/>
<evidence type="ECO:0000313" key="1">
    <source>
        <dbReference type="EMBL" id="QHU03090.1"/>
    </source>
</evidence>
<proteinExistence type="predicted"/>
<accession>A0A6C0JE12</accession>
<protein>
    <submittedName>
        <fullName evidence="1">Uncharacterized protein</fullName>
    </submittedName>
</protein>
<organism evidence="1">
    <name type="scientific">viral metagenome</name>
    <dbReference type="NCBI Taxonomy" id="1070528"/>
    <lineage>
        <taxon>unclassified sequences</taxon>
        <taxon>metagenomes</taxon>
        <taxon>organismal metagenomes</taxon>
    </lineage>
</organism>